<dbReference type="InterPro" id="IPR011009">
    <property type="entry name" value="Kinase-like_dom_sf"/>
</dbReference>
<dbReference type="InterPro" id="IPR000719">
    <property type="entry name" value="Prot_kinase_dom"/>
</dbReference>
<keyword evidence="1" id="KW-0808">Transferase</keyword>
<evidence type="ECO:0000256" key="2">
    <source>
        <dbReference type="ARBA" id="ARBA00022741"/>
    </source>
</evidence>
<evidence type="ECO:0000256" key="1">
    <source>
        <dbReference type="ARBA" id="ARBA00022679"/>
    </source>
</evidence>
<dbReference type="SMART" id="SM00220">
    <property type="entry name" value="S_TKc"/>
    <property type="match status" value="1"/>
</dbReference>
<sequence>IVREVHRGGQGVVYQAIQKSTKRKVAIKVMREGPFAGPRDRSRFEREVQILGQLDHPGIVRIHDSGTAAGSFFYVMDYISGQALDAYTAGDERSIDATLRLFVKVCEAVNAAHLRGVIHRDLKPGNIRVDSAGEPHVLDFGLAKLATQPLTEESQPRLMSMTGQFIGSLPWASPEQAEGSPEKIDTRTDVYSLGVVLYQMLTGEFPYPVTGNMREVLDNILTVEPTRPRTVRTQIDDEVETLVL</sequence>
<dbReference type="PANTHER" id="PTHR43289:SF6">
    <property type="entry name" value="SERINE_THREONINE-PROTEIN KINASE NEKL-3"/>
    <property type="match status" value="1"/>
</dbReference>
<keyword evidence="2" id="KW-0547">Nucleotide-binding</keyword>
<dbReference type="Gene3D" id="1.10.510.10">
    <property type="entry name" value="Transferase(Phosphotransferase) domain 1"/>
    <property type="match status" value="1"/>
</dbReference>
<accession>X0WLD5</accession>
<organism evidence="6">
    <name type="scientific">marine sediment metagenome</name>
    <dbReference type="NCBI Taxonomy" id="412755"/>
    <lineage>
        <taxon>unclassified sequences</taxon>
        <taxon>metagenomes</taxon>
        <taxon>ecological metagenomes</taxon>
    </lineage>
</organism>
<comment type="caution">
    <text evidence="6">The sequence shown here is derived from an EMBL/GenBank/DDBJ whole genome shotgun (WGS) entry which is preliminary data.</text>
</comment>
<dbReference type="SUPFAM" id="SSF56112">
    <property type="entry name" value="Protein kinase-like (PK-like)"/>
    <property type="match status" value="1"/>
</dbReference>
<dbReference type="AlphaFoldDB" id="X0WLD5"/>
<dbReference type="PANTHER" id="PTHR43289">
    <property type="entry name" value="MITOGEN-ACTIVATED PROTEIN KINASE KINASE KINASE 20-RELATED"/>
    <property type="match status" value="1"/>
</dbReference>
<gene>
    <name evidence="6" type="ORF">S01H1_72023</name>
</gene>
<evidence type="ECO:0000313" key="6">
    <source>
        <dbReference type="EMBL" id="GAG31799.1"/>
    </source>
</evidence>
<reference evidence="6" key="1">
    <citation type="journal article" date="2014" name="Front. Microbiol.">
        <title>High frequency of phylogenetically diverse reductive dehalogenase-homologous genes in deep subseafloor sedimentary metagenomes.</title>
        <authorList>
            <person name="Kawai M."/>
            <person name="Futagami T."/>
            <person name="Toyoda A."/>
            <person name="Takaki Y."/>
            <person name="Nishi S."/>
            <person name="Hori S."/>
            <person name="Arai W."/>
            <person name="Tsubouchi T."/>
            <person name="Morono Y."/>
            <person name="Uchiyama I."/>
            <person name="Ito T."/>
            <person name="Fujiyama A."/>
            <person name="Inagaki F."/>
            <person name="Takami H."/>
        </authorList>
    </citation>
    <scope>NUCLEOTIDE SEQUENCE</scope>
    <source>
        <strain evidence="6">Expedition CK06-06</strain>
    </source>
</reference>
<evidence type="ECO:0000256" key="3">
    <source>
        <dbReference type="ARBA" id="ARBA00022777"/>
    </source>
</evidence>
<dbReference type="CDD" id="cd14014">
    <property type="entry name" value="STKc_PknB_like"/>
    <property type="match status" value="1"/>
</dbReference>
<keyword evidence="3" id="KW-0418">Kinase</keyword>
<dbReference type="Gene3D" id="3.30.200.20">
    <property type="entry name" value="Phosphorylase Kinase, domain 1"/>
    <property type="match status" value="1"/>
</dbReference>
<dbReference type="GO" id="GO:0004674">
    <property type="term" value="F:protein serine/threonine kinase activity"/>
    <property type="evidence" value="ECO:0007669"/>
    <property type="project" value="TreeGrafter"/>
</dbReference>
<dbReference type="EMBL" id="BARS01048003">
    <property type="protein sequence ID" value="GAG31799.1"/>
    <property type="molecule type" value="Genomic_DNA"/>
</dbReference>
<evidence type="ECO:0000256" key="4">
    <source>
        <dbReference type="ARBA" id="ARBA00022840"/>
    </source>
</evidence>
<evidence type="ECO:0000259" key="5">
    <source>
        <dbReference type="PROSITE" id="PS50011"/>
    </source>
</evidence>
<protein>
    <recommendedName>
        <fullName evidence="5">Protein kinase domain-containing protein</fullName>
    </recommendedName>
</protein>
<dbReference type="PROSITE" id="PS50011">
    <property type="entry name" value="PROTEIN_KINASE_DOM"/>
    <property type="match status" value="1"/>
</dbReference>
<dbReference type="Pfam" id="PF00069">
    <property type="entry name" value="Pkinase"/>
    <property type="match status" value="1"/>
</dbReference>
<dbReference type="GO" id="GO:0005524">
    <property type="term" value="F:ATP binding"/>
    <property type="evidence" value="ECO:0007669"/>
    <property type="project" value="UniProtKB-KW"/>
</dbReference>
<feature type="non-terminal residue" evidence="6">
    <location>
        <position position="1"/>
    </location>
</feature>
<feature type="non-terminal residue" evidence="6">
    <location>
        <position position="244"/>
    </location>
</feature>
<keyword evidence="4" id="KW-0067">ATP-binding</keyword>
<name>X0WLD5_9ZZZZ</name>
<feature type="domain" description="Protein kinase" evidence="5">
    <location>
        <begin position="1"/>
        <end position="244"/>
    </location>
</feature>
<proteinExistence type="predicted"/>